<dbReference type="Proteomes" id="UP000054279">
    <property type="component" value="Unassembled WGS sequence"/>
</dbReference>
<sequence>MSRTVPPTVDNSRGYLTYPTSLIQVQPSSSNIIGENYESLGSSMGGRYPSVHSTLPGNDFYHDEEATPLVDAPQAPGFGPLPNLPPPSYYSESIHSGADRVSIETRLPPYMSRANSFSR</sequence>
<evidence type="ECO:0000313" key="1">
    <source>
        <dbReference type="EMBL" id="KIJ33877.1"/>
    </source>
</evidence>
<dbReference type="EMBL" id="KN837207">
    <property type="protein sequence ID" value="KIJ33877.1"/>
    <property type="molecule type" value="Genomic_DNA"/>
</dbReference>
<dbReference type="HOGENOM" id="CLU_2062941_0_0_1"/>
<protein>
    <submittedName>
        <fullName evidence="1">Uncharacterized protein</fullName>
    </submittedName>
</protein>
<proteinExistence type="predicted"/>
<evidence type="ECO:0000313" key="2">
    <source>
        <dbReference type="Proteomes" id="UP000054279"/>
    </source>
</evidence>
<name>A0A0C9UX60_SPHS4</name>
<accession>A0A0C9UX60</accession>
<organism evidence="1 2">
    <name type="scientific">Sphaerobolus stellatus (strain SS14)</name>
    <dbReference type="NCBI Taxonomy" id="990650"/>
    <lineage>
        <taxon>Eukaryota</taxon>
        <taxon>Fungi</taxon>
        <taxon>Dikarya</taxon>
        <taxon>Basidiomycota</taxon>
        <taxon>Agaricomycotina</taxon>
        <taxon>Agaricomycetes</taxon>
        <taxon>Phallomycetidae</taxon>
        <taxon>Geastrales</taxon>
        <taxon>Sphaerobolaceae</taxon>
        <taxon>Sphaerobolus</taxon>
    </lineage>
</organism>
<reference evidence="1 2" key="1">
    <citation type="submission" date="2014-06" db="EMBL/GenBank/DDBJ databases">
        <title>Evolutionary Origins and Diversification of the Mycorrhizal Mutualists.</title>
        <authorList>
            <consortium name="DOE Joint Genome Institute"/>
            <consortium name="Mycorrhizal Genomics Consortium"/>
            <person name="Kohler A."/>
            <person name="Kuo A."/>
            <person name="Nagy L.G."/>
            <person name="Floudas D."/>
            <person name="Copeland A."/>
            <person name="Barry K.W."/>
            <person name="Cichocki N."/>
            <person name="Veneault-Fourrey C."/>
            <person name="LaButti K."/>
            <person name="Lindquist E.A."/>
            <person name="Lipzen A."/>
            <person name="Lundell T."/>
            <person name="Morin E."/>
            <person name="Murat C."/>
            <person name="Riley R."/>
            <person name="Ohm R."/>
            <person name="Sun H."/>
            <person name="Tunlid A."/>
            <person name="Henrissat B."/>
            <person name="Grigoriev I.V."/>
            <person name="Hibbett D.S."/>
            <person name="Martin F."/>
        </authorList>
    </citation>
    <scope>NUCLEOTIDE SEQUENCE [LARGE SCALE GENOMIC DNA]</scope>
    <source>
        <strain evidence="1 2">SS14</strain>
    </source>
</reference>
<dbReference type="AlphaFoldDB" id="A0A0C9UX60"/>
<gene>
    <name evidence="1" type="ORF">M422DRAFT_264170</name>
</gene>
<keyword evidence="2" id="KW-1185">Reference proteome</keyword>